<accession>A0A0A9GBC9</accession>
<name>A0A0A9GBC9_ARUDO</name>
<dbReference type="EMBL" id="GBRH01178045">
    <property type="protein sequence ID" value="JAE19851.1"/>
    <property type="molecule type" value="Transcribed_RNA"/>
</dbReference>
<organism evidence="1">
    <name type="scientific">Arundo donax</name>
    <name type="common">Giant reed</name>
    <name type="synonym">Donax arundinaceus</name>
    <dbReference type="NCBI Taxonomy" id="35708"/>
    <lineage>
        <taxon>Eukaryota</taxon>
        <taxon>Viridiplantae</taxon>
        <taxon>Streptophyta</taxon>
        <taxon>Embryophyta</taxon>
        <taxon>Tracheophyta</taxon>
        <taxon>Spermatophyta</taxon>
        <taxon>Magnoliopsida</taxon>
        <taxon>Liliopsida</taxon>
        <taxon>Poales</taxon>
        <taxon>Poaceae</taxon>
        <taxon>PACMAD clade</taxon>
        <taxon>Arundinoideae</taxon>
        <taxon>Arundineae</taxon>
        <taxon>Arundo</taxon>
    </lineage>
</organism>
<protein>
    <submittedName>
        <fullName evidence="1">Uncharacterized protein</fullName>
    </submittedName>
</protein>
<dbReference type="AlphaFoldDB" id="A0A0A9GBC9"/>
<reference evidence="1" key="2">
    <citation type="journal article" date="2015" name="Data Brief">
        <title>Shoot transcriptome of the giant reed, Arundo donax.</title>
        <authorList>
            <person name="Barrero R.A."/>
            <person name="Guerrero F.D."/>
            <person name="Moolhuijzen P."/>
            <person name="Goolsby J.A."/>
            <person name="Tidwell J."/>
            <person name="Bellgard S.E."/>
            <person name="Bellgard M.I."/>
        </authorList>
    </citation>
    <scope>NUCLEOTIDE SEQUENCE</scope>
    <source>
        <tissue evidence="1">Shoot tissue taken approximately 20 cm above the soil surface</tissue>
    </source>
</reference>
<evidence type="ECO:0000313" key="1">
    <source>
        <dbReference type="EMBL" id="JAE19851.1"/>
    </source>
</evidence>
<sequence>MRVRAHSLWLSLEPKVSQLSSLKSKRNQRAHCKGHDVKKGLVGHARPLGLARRM</sequence>
<proteinExistence type="predicted"/>
<reference evidence="1" key="1">
    <citation type="submission" date="2014-09" db="EMBL/GenBank/DDBJ databases">
        <authorList>
            <person name="Magalhaes I.L.F."/>
            <person name="Oliveira U."/>
            <person name="Santos F.R."/>
            <person name="Vidigal T.H.D.A."/>
            <person name="Brescovit A.D."/>
            <person name="Santos A.J."/>
        </authorList>
    </citation>
    <scope>NUCLEOTIDE SEQUENCE</scope>
    <source>
        <tissue evidence="1">Shoot tissue taken approximately 20 cm above the soil surface</tissue>
    </source>
</reference>